<keyword evidence="2" id="KW-1185">Reference proteome</keyword>
<protein>
    <recommendedName>
        <fullName evidence="3">Reverse transcriptase zinc-binding domain-containing protein</fullName>
    </recommendedName>
</protein>
<accession>A0AAD5JZE1</accession>
<evidence type="ECO:0000313" key="1">
    <source>
        <dbReference type="EMBL" id="KAI9261572.1"/>
    </source>
</evidence>
<reference evidence="1" key="2">
    <citation type="submission" date="2023-02" db="EMBL/GenBank/DDBJ databases">
        <authorList>
            <consortium name="DOE Joint Genome Institute"/>
            <person name="Mondo S.J."/>
            <person name="Chang Y."/>
            <person name="Wang Y."/>
            <person name="Ahrendt S."/>
            <person name="Andreopoulos W."/>
            <person name="Barry K."/>
            <person name="Beard J."/>
            <person name="Benny G.L."/>
            <person name="Blankenship S."/>
            <person name="Bonito G."/>
            <person name="Cuomo C."/>
            <person name="Desiro A."/>
            <person name="Gervers K.A."/>
            <person name="Hundley H."/>
            <person name="Kuo A."/>
            <person name="LaButti K."/>
            <person name="Lang B.F."/>
            <person name="Lipzen A."/>
            <person name="O'Donnell K."/>
            <person name="Pangilinan J."/>
            <person name="Reynolds N."/>
            <person name="Sandor L."/>
            <person name="Smith M.W."/>
            <person name="Tsang A."/>
            <person name="Grigoriev I.V."/>
            <person name="Stajich J.E."/>
            <person name="Spatafora J.W."/>
        </authorList>
    </citation>
    <scope>NUCLEOTIDE SEQUENCE</scope>
    <source>
        <strain evidence="1">RSA 2281</strain>
    </source>
</reference>
<dbReference type="EMBL" id="JAIXMP010000015">
    <property type="protein sequence ID" value="KAI9261572.1"/>
    <property type="molecule type" value="Genomic_DNA"/>
</dbReference>
<name>A0AAD5JZE1_9FUNG</name>
<organism evidence="1 2">
    <name type="scientific">Phascolomyces articulosus</name>
    <dbReference type="NCBI Taxonomy" id="60185"/>
    <lineage>
        <taxon>Eukaryota</taxon>
        <taxon>Fungi</taxon>
        <taxon>Fungi incertae sedis</taxon>
        <taxon>Mucoromycota</taxon>
        <taxon>Mucoromycotina</taxon>
        <taxon>Mucoromycetes</taxon>
        <taxon>Mucorales</taxon>
        <taxon>Lichtheimiaceae</taxon>
        <taxon>Phascolomyces</taxon>
    </lineage>
</organism>
<evidence type="ECO:0000313" key="2">
    <source>
        <dbReference type="Proteomes" id="UP001209540"/>
    </source>
</evidence>
<gene>
    <name evidence="1" type="ORF">BDA99DRAFT_438986</name>
</gene>
<sequence>MRYLYWWRILHKKISCKQRLNQLIPRIFTLLNCVFSNELDMIEHFFWECPY</sequence>
<proteinExistence type="predicted"/>
<comment type="caution">
    <text evidence="1">The sequence shown here is derived from an EMBL/GenBank/DDBJ whole genome shotgun (WGS) entry which is preliminary data.</text>
</comment>
<dbReference type="AlphaFoldDB" id="A0AAD5JZE1"/>
<dbReference type="Proteomes" id="UP001209540">
    <property type="component" value="Unassembled WGS sequence"/>
</dbReference>
<reference evidence="1" key="1">
    <citation type="journal article" date="2022" name="IScience">
        <title>Evolution of zygomycete secretomes and the origins of terrestrial fungal ecologies.</title>
        <authorList>
            <person name="Chang Y."/>
            <person name="Wang Y."/>
            <person name="Mondo S."/>
            <person name="Ahrendt S."/>
            <person name="Andreopoulos W."/>
            <person name="Barry K."/>
            <person name="Beard J."/>
            <person name="Benny G.L."/>
            <person name="Blankenship S."/>
            <person name="Bonito G."/>
            <person name="Cuomo C."/>
            <person name="Desiro A."/>
            <person name="Gervers K.A."/>
            <person name="Hundley H."/>
            <person name="Kuo A."/>
            <person name="LaButti K."/>
            <person name="Lang B.F."/>
            <person name="Lipzen A."/>
            <person name="O'Donnell K."/>
            <person name="Pangilinan J."/>
            <person name="Reynolds N."/>
            <person name="Sandor L."/>
            <person name="Smith M.E."/>
            <person name="Tsang A."/>
            <person name="Grigoriev I.V."/>
            <person name="Stajich J.E."/>
            <person name="Spatafora J.W."/>
        </authorList>
    </citation>
    <scope>NUCLEOTIDE SEQUENCE</scope>
    <source>
        <strain evidence="1">RSA 2281</strain>
    </source>
</reference>
<evidence type="ECO:0008006" key="3">
    <source>
        <dbReference type="Google" id="ProtNLM"/>
    </source>
</evidence>